<evidence type="ECO:0000313" key="4">
    <source>
        <dbReference type="EMBL" id="HIR71480.1"/>
    </source>
</evidence>
<dbReference type="PANTHER" id="PTHR43479:SF11">
    <property type="entry name" value="ACREF_ENVCD OPERON REPRESSOR-RELATED"/>
    <property type="match status" value="1"/>
</dbReference>
<dbReference type="Pfam" id="PF14278">
    <property type="entry name" value="TetR_C_8"/>
    <property type="match status" value="1"/>
</dbReference>
<dbReference type="InterPro" id="IPR001647">
    <property type="entry name" value="HTH_TetR"/>
</dbReference>
<name>A0A9D1JBE8_9FIRM</name>
<accession>A0A9D1JBE8</accession>
<dbReference type="Gene3D" id="1.10.357.10">
    <property type="entry name" value="Tetracycline Repressor, domain 2"/>
    <property type="match status" value="1"/>
</dbReference>
<comment type="caution">
    <text evidence="4">The sequence shown here is derived from an EMBL/GenBank/DDBJ whole genome shotgun (WGS) entry which is preliminary data.</text>
</comment>
<reference evidence="4" key="2">
    <citation type="journal article" date="2021" name="PeerJ">
        <title>Extensive microbial diversity within the chicken gut microbiome revealed by metagenomics and culture.</title>
        <authorList>
            <person name="Gilroy R."/>
            <person name="Ravi A."/>
            <person name="Getino M."/>
            <person name="Pursley I."/>
            <person name="Horton D.L."/>
            <person name="Alikhan N.F."/>
            <person name="Baker D."/>
            <person name="Gharbi K."/>
            <person name="Hall N."/>
            <person name="Watson M."/>
            <person name="Adriaenssens E.M."/>
            <person name="Foster-Nyarko E."/>
            <person name="Jarju S."/>
            <person name="Secka A."/>
            <person name="Antonio M."/>
            <person name="Oren A."/>
            <person name="Chaudhuri R.R."/>
            <person name="La Ragione R."/>
            <person name="Hildebrand F."/>
            <person name="Pallen M.J."/>
        </authorList>
    </citation>
    <scope>NUCLEOTIDE SEQUENCE</scope>
    <source>
        <strain evidence="4">ChiSjej5B23-6657</strain>
    </source>
</reference>
<keyword evidence="1 2" id="KW-0238">DNA-binding</keyword>
<protein>
    <submittedName>
        <fullName evidence="4">TetR/AcrR family transcriptional regulator</fullName>
    </submittedName>
</protein>
<dbReference type="PANTHER" id="PTHR43479">
    <property type="entry name" value="ACREF/ENVCD OPERON REPRESSOR-RELATED"/>
    <property type="match status" value="1"/>
</dbReference>
<dbReference type="AlphaFoldDB" id="A0A9D1JBE8"/>
<evidence type="ECO:0000259" key="3">
    <source>
        <dbReference type="PROSITE" id="PS50977"/>
    </source>
</evidence>
<dbReference type="PROSITE" id="PS50977">
    <property type="entry name" value="HTH_TETR_2"/>
    <property type="match status" value="1"/>
</dbReference>
<evidence type="ECO:0000256" key="1">
    <source>
        <dbReference type="ARBA" id="ARBA00023125"/>
    </source>
</evidence>
<feature type="DNA-binding region" description="H-T-H motif" evidence="2">
    <location>
        <begin position="31"/>
        <end position="50"/>
    </location>
</feature>
<dbReference type="SUPFAM" id="SSF46689">
    <property type="entry name" value="Homeodomain-like"/>
    <property type="match status" value="1"/>
</dbReference>
<evidence type="ECO:0000256" key="2">
    <source>
        <dbReference type="PROSITE-ProRule" id="PRU00335"/>
    </source>
</evidence>
<dbReference type="InterPro" id="IPR039532">
    <property type="entry name" value="TetR_C_Firmicutes"/>
</dbReference>
<dbReference type="EMBL" id="DVHM01000156">
    <property type="protein sequence ID" value="HIR71480.1"/>
    <property type="molecule type" value="Genomic_DNA"/>
</dbReference>
<organism evidence="4 5">
    <name type="scientific">Candidatus Pullilachnospira gallistercoris</name>
    <dbReference type="NCBI Taxonomy" id="2840911"/>
    <lineage>
        <taxon>Bacteria</taxon>
        <taxon>Bacillati</taxon>
        <taxon>Bacillota</taxon>
        <taxon>Clostridia</taxon>
        <taxon>Lachnospirales</taxon>
        <taxon>Lachnospiraceae</taxon>
        <taxon>Lachnospiraceae incertae sedis</taxon>
        <taxon>Candidatus Pullilachnospira</taxon>
    </lineage>
</organism>
<dbReference type="GO" id="GO:0003677">
    <property type="term" value="F:DNA binding"/>
    <property type="evidence" value="ECO:0007669"/>
    <property type="project" value="UniProtKB-UniRule"/>
</dbReference>
<feature type="domain" description="HTH tetR-type" evidence="3">
    <location>
        <begin position="8"/>
        <end position="68"/>
    </location>
</feature>
<dbReference type="InterPro" id="IPR050624">
    <property type="entry name" value="HTH-type_Tx_Regulator"/>
</dbReference>
<proteinExistence type="predicted"/>
<evidence type="ECO:0000313" key="5">
    <source>
        <dbReference type="Proteomes" id="UP000823912"/>
    </source>
</evidence>
<dbReference type="Proteomes" id="UP000823912">
    <property type="component" value="Unassembled WGS sequence"/>
</dbReference>
<sequence>MENDARNRYTRMRIREAFWEKIKKKPIEKITVKEICEKAEINRTTFYYHYHDVYDVYERIQEETIAKFGKLVRNQAIHSRSIEETILLILKTTKEGIPDLPELEYMREDERFLKKLTEYFGKIFQEEIHRCYADASKEEQKIIYKFIAEGTGAAIRQWMAMGENLPAEQAAKIIAGRIHLG</sequence>
<dbReference type="InterPro" id="IPR009057">
    <property type="entry name" value="Homeodomain-like_sf"/>
</dbReference>
<gene>
    <name evidence="4" type="ORF">IAA55_09385</name>
</gene>
<reference evidence="4" key="1">
    <citation type="submission" date="2020-10" db="EMBL/GenBank/DDBJ databases">
        <authorList>
            <person name="Gilroy R."/>
        </authorList>
    </citation>
    <scope>NUCLEOTIDE SEQUENCE</scope>
    <source>
        <strain evidence="4">ChiSjej5B23-6657</strain>
    </source>
</reference>